<dbReference type="InterPro" id="IPR014746">
    <property type="entry name" value="Gln_synth/guanido_kin_cat_dom"/>
</dbReference>
<evidence type="ECO:0000313" key="9">
    <source>
        <dbReference type="EMBL" id="MDF2256947.1"/>
    </source>
</evidence>
<comment type="caution">
    <text evidence="9">The sequence shown here is derived from an EMBL/GenBank/DDBJ whole genome shotgun (WGS) entry which is preliminary data.</text>
</comment>
<dbReference type="PROSITE" id="PS51987">
    <property type="entry name" value="GS_CATALYTIC"/>
    <property type="match status" value="1"/>
</dbReference>
<dbReference type="Gene3D" id="3.10.20.70">
    <property type="entry name" value="Glutamine synthetase, N-terminal domain"/>
    <property type="match status" value="1"/>
</dbReference>
<gene>
    <name evidence="9" type="ORF">P2L57_14810</name>
</gene>
<evidence type="ECO:0000256" key="6">
    <source>
        <dbReference type="RuleBase" id="RU000384"/>
    </source>
</evidence>
<dbReference type="PANTHER" id="PTHR43785">
    <property type="entry name" value="GAMMA-GLUTAMYLPUTRESCINE SYNTHETASE"/>
    <property type="match status" value="1"/>
</dbReference>
<reference evidence="9 10" key="1">
    <citation type="submission" date="2023-03" db="EMBL/GenBank/DDBJ databases">
        <title>Draft genome sequence of type strain Streptomyces ferralitis JCM 14344.</title>
        <authorList>
            <person name="Klaysubun C."/>
            <person name="Duangmal K."/>
        </authorList>
    </citation>
    <scope>NUCLEOTIDE SEQUENCE [LARGE SCALE GENOMIC DNA]</scope>
    <source>
        <strain evidence="9 10">JCM 14344</strain>
    </source>
</reference>
<evidence type="ECO:0000256" key="2">
    <source>
        <dbReference type="ARBA" id="ARBA00022598"/>
    </source>
</evidence>
<evidence type="ECO:0000259" key="7">
    <source>
        <dbReference type="PROSITE" id="PS51986"/>
    </source>
</evidence>
<name>A0ABT5YZD1_9ACTN</name>
<dbReference type="RefSeq" id="WP_275814078.1">
    <property type="nucleotide sequence ID" value="NZ_BAAANM010000003.1"/>
</dbReference>
<dbReference type="Gene3D" id="3.30.590.10">
    <property type="entry name" value="Glutamine synthetase/guanido kinase, catalytic domain"/>
    <property type="match status" value="1"/>
</dbReference>
<organism evidence="9 10">
    <name type="scientific">Streptantibioticus ferralitis</name>
    <dbReference type="NCBI Taxonomy" id="236510"/>
    <lineage>
        <taxon>Bacteria</taxon>
        <taxon>Bacillati</taxon>
        <taxon>Actinomycetota</taxon>
        <taxon>Actinomycetes</taxon>
        <taxon>Kitasatosporales</taxon>
        <taxon>Streptomycetaceae</taxon>
        <taxon>Streptantibioticus</taxon>
    </lineage>
</organism>
<evidence type="ECO:0000256" key="4">
    <source>
        <dbReference type="ARBA" id="ARBA00022840"/>
    </source>
</evidence>
<dbReference type="Pfam" id="PF00120">
    <property type="entry name" value="Gln-synt_C"/>
    <property type="match status" value="1"/>
</dbReference>
<dbReference type="SUPFAM" id="SSF55931">
    <property type="entry name" value="Glutamine synthetase/guanido kinase"/>
    <property type="match status" value="1"/>
</dbReference>
<protein>
    <submittedName>
        <fullName evidence="9">Glutamine synthetase family protein</fullName>
    </submittedName>
</protein>
<feature type="domain" description="GS beta-grasp" evidence="7">
    <location>
        <begin position="24"/>
        <end position="118"/>
    </location>
</feature>
<dbReference type="SUPFAM" id="SSF54368">
    <property type="entry name" value="Glutamine synthetase, N-terminal domain"/>
    <property type="match status" value="1"/>
</dbReference>
<keyword evidence="2" id="KW-0436">Ligase</keyword>
<dbReference type="EMBL" id="JARHTQ010000008">
    <property type="protein sequence ID" value="MDF2256947.1"/>
    <property type="molecule type" value="Genomic_DNA"/>
</dbReference>
<dbReference type="InterPro" id="IPR036651">
    <property type="entry name" value="Gln_synt_N_sf"/>
</dbReference>
<evidence type="ECO:0000256" key="3">
    <source>
        <dbReference type="ARBA" id="ARBA00022741"/>
    </source>
</evidence>
<dbReference type="PANTHER" id="PTHR43785:SF12">
    <property type="entry name" value="TYPE-1 GLUTAMINE SYNTHETASE 2"/>
    <property type="match status" value="1"/>
</dbReference>
<evidence type="ECO:0000259" key="8">
    <source>
        <dbReference type="PROSITE" id="PS51987"/>
    </source>
</evidence>
<feature type="domain" description="GS catalytic" evidence="8">
    <location>
        <begin position="125"/>
        <end position="453"/>
    </location>
</feature>
<keyword evidence="3" id="KW-0547">Nucleotide-binding</keyword>
<keyword evidence="4" id="KW-0067">ATP-binding</keyword>
<accession>A0ABT5YZD1</accession>
<dbReference type="SMART" id="SM01230">
    <property type="entry name" value="Gln-synt_C"/>
    <property type="match status" value="1"/>
</dbReference>
<proteinExistence type="inferred from homology"/>
<keyword evidence="10" id="KW-1185">Reference proteome</keyword>
<dbReference type="Proteomes" id="UP001220022">
    <property type="component" value="Unassembled WGS sequence"/>
</dbReference>
<evidence type="ECO:0000256" key="1">
    <source>
        <dbReference type="ARBA" id="ARBA00009897"/>
    </source>
</evidence>
<dbReference type="InterPro" id="IPR008147">
    <property type="entry name" value="Gln_synt_N"/>
</dbReference>
<dbReference type="InterPro" id="IPR008146">
    <property type="entry name" value="Gln_synth_cat_dom"/>
</dbReference>
<dbReference type="PROSITE" id="PS51986">
    <property type="entry name" value="GS_BETA_GRASP"/>
    <property type="match status" value="1"/>
</dbReference>
<evidence type="ECO:0000313" key="10">
    <source>
        <dbReference type="Proteomes" id="UP001220022"/>
    </source>
</evidence>
<comment type="similarity">
    <text evidence="1 5 6">Belongs to the glutamine synthetase family.</text>
</comment>
<evidence type="ECO:0000256" key="5">
    <source>
        <dbReference type="PROSITE-ProRule" id="PRU01330"/>
    </source>
</evidence>
<sequence>MGAREVREQRHRLARQEAARLGAEGIHAVALSWVDTAGVTRVKAVPTNRLAHAVRHGVGMSPVFDVYTSDDAIAAVPELGLGSPDGDLRLIPDLDRLTVLAAQPGWAWAPVDRYDQEGAPHPVCARLFARRMMAQAEARGLRARMGFETEWVAMRPGEPPTPVTTAPAYGMTRIVELSDYVRDIVEALAAENLDLLQIHPEYTPGQFEISTASADPLRAADELILARETVRAVTARHGLRASFAPIVMAGQVGNGCHLHLSLQRGGEDLFRGGPGRYGLTSTAEAFLAGVLDALPALMAIGAPSPASYLRQVPSHWAGVFQCWGLENREAALRLVPGPPDESGSANAEVKCFDAAANPYLVVGAVIAAGLHGIDAGLTLPDPVQGDPAVSAPDTPRLPETLTEAADRFAEYEPLRTALGAPAHGAVLAVRRAEARQFAGHGPEEIASAIRWRY</sequence>